<keyword evidence="2" id="KW-1185">Reference proteome</keyword>
<evidence type="ECO:0000313" key="1">
    <source>
        <dbReference type="EMBL" id="KAK8998311.1"/>
    </source>
</evidence>
<evidence type="ECO:0000313" key="2">
    <source>
        <dbReference type="Proteomes" id="UP001396334"/>
    </source>
</evidence>
<organism evidence="1 2">
    <name type="scientific">Hibiscus sabdariffa</name>
    <name type="common">roselle</name>
    <dbReference type="NCBI Taxonomy" id="183260"/>
    <lineage>
        <taxon>Eukaryota</taxon>
        <taxon>Viridiplantae</taxon>
        <taxon>Streptophyta</taxon>
        <taxon>Embryophyta</taxon>
        <taxon>Tracheophyta</taxon>
        <taxon>Spermatophyta</taxon>
        <taxon>Magnoliopsida</taxon>
        <taxon>eudicotyledons</taxon>
        <taxon>Gunneridae</taxon>
        <taxon>Pentapetalae</taxon>
        <taxon>rosids</taxon>
        <taxon>malvids</taxon>
        <taxon>Malvales</taxon>
        <taxon>Malvaceae</taxon>
        <taxon>Malvoideae</taxon>
        <taxon>Hibiscus</taxon>
    </lineage>
</organism>
<name>A0ABR2QCT1_9ROSI</name>
<accession>A0ABR2QCT1</accession>
<sequence>MLVHEIRTMDMCVVWRRYTDDEGHWIVGFAEAIDNIEAVKLAATTWRVEEFPIHDCPFQPQSWEVQLRHISRDGNMVAAVDSLPKGERNREL</sequence>
<gene>
    <name evidence="1" type="ORF">V6N11_083702</name>
</gene>
<dbReference type="EMBL" id="JBBPBN010000041">
    <property type="protein sequence ID" value="KAK8998311.1"/>
    <property type="molecule type" value="Genomic_DNA"/>
</dbReference>
<protein>
    <submittedName>
        <fullName evidence="1">Uncharacterized protein</fullName>
    </submittedName>
</protein>
<proteinExistence type="predicted"/>
<dbReference type="Proteomes" id="UP001396334">
    <property type="component" value="Unassembled WGS sequence"/>
</dbReference>
<reference evidence="1 2" key="1">
    <citation type="journal article" date="2024" name="G3 (Bethesda)">
        <title>Genome assembly of Hibiscus sabdariffa L. provides insights into metabolisms of medicinal natural products.</title>
        <authorList>
            <person name="Kim T."/>
        </authorList>
    </citation>
    <scope>NUCLEOTIDE SEQUENCE [LARGE SCALE GENOMIC DNA]</scope>
    <source>
        <strain evidence="1">TK-2024</strain>
        <tissue evidence="1">Old leaves</tissue>
    </source>
</reference>
<comment type="caution">
    <text evidence="1">The sequence shown here is derived from an EMBL/GenBank/DDBJ whole genome shotgun (WGS) entry which is preliminary data.</text>
</comment>